<dbReference type="SUPFAM" id="SSF82109">
    <property type="entry name" value="MIR domain"/>
    <property type="match status" value="1"/>
</dbReference>
<evidence type="ECO:0000256" key="6">
    <source>
        <dbReference type="ARBA" id="ARBA00022679"/>
    </source>
</evidence>
<evidence type="ECO:0000256" key="15">
    <source>
        <dbReference type="SAM" id="MobiDB-lite"/>
    </source>
</evidence>
<feature type="region of interest" description="Disordered" evidence="15">
    <location>
        <begin position="1"/>
        <end position="41"/>
    </location>
</feature>
<keyword evidence="5 14" id="KW-0328">Glycosyltransferase</keyword>
<feature type="transmembrane region" description="Helical" evidence="14">
    <location>
        <begin position="589"/>
        <end position="610"/>
    </location>
</feature>
<feature type="transmembrane region" description="Helical" evidence="14">
    <location>
        <begin position="157"/>
        <end position="175"/>
    </location>
</feature>
<comment type="similarity">
    <text evidence="3 14">Belongs to the glycosyltransferase 39 family.</text>
</comment>
<comment type="pathway">
    <text evidence="2 14">Protein modification; protein glycosylation.</text>
</comment>
<reference evidence="17" key="1">
    <citation type="submission" date="2021-06" db="EMBL/GenBank/DDBJ databases">
        <authorList>
            <person name="Kallberg Y."/>
            <person name="Tangrot J."/>
            <person name="Rosling A."/>
        </authorList>
    </citation>
    <scope>NUCLEOTIDE SEQUENCE</scope>
    <source>
        <strain evidence="17">IA702</strain>
    </source>
</reference>
<feature type="domain" description="MIR" evidence="16">
    <location>
        <begin position="394"/>
        <end position="464"/>
    </location>
</feature>
<keyword evidence="18" id="KW-1185">Reference proteome</keyword>
<feature type="domain" description="MIR" evidence="16">
    <location>
        <begin position="322"/>
        <end position="382"/>
    </location>
</feature>
<dbReference type="AlphaFoldDB" id="A0A9N8ZL96"/>
<dbReference type="PANTHER" id="PTHR10050">
    <property type="entry name" value="DOLICHYL-PHOSPHATE-MANNOSE--PROTEIN MANNOSYLTRANSFERASE"/>
    <property type="match status" value="1"/>
</dbReference>
<dbReference type="Pfam" id="PF16192">
    <property type="entry name" value="PMT_4TMC"/>
    <property type="match status" value="1"/>
</dbReference>
<dbReference type="PROSITE" id="PS50919">
    <property type="entry name" value="MIR"/>
    <property type="match status" value="3"/>
</dbReference>
<keyword evidence="11 14" id="KW-0472">Membrane</keyword>
<evidence type="ECO:0000256" key="4">
    <source>
        <dbReference type="ARBA" id="ARBA00012839"/>
    </source>
</evidence>
<feature type="compositionally biased region" description="Basic and acidic residues" evidence="15">
    <location>
        <begin position="1"/>
        <end position="18"/>
    </location>
</feature>
<evidence type="ECO:0000313" key="17">
    <source>
        <dbReference type="EMBL" id="CAG8499641.1"/>
    </source>
</evidence>
<feature type="transmembrane region" description="Helical" evidence="14">
    <location>
        <begin position="131"/>
        <end position="151"/>
    </location>
</feature>
<gene>
    <name evidence="17" type="ORF">POCULU_LOCUS2504</name>
</gene>
<evidence type="ECO:0000256" key="12">
    <source>
        <dbReference type="ARBA" id="ARBA00045085"/>
    </source>
</evidence>
<comment type="caution">
    <text evidence="17">The sequence shown here is derived from an EMBL/GenBank/DDBJ whole genome shotgun (WGS) entry which is preliminary data.</text>
</comment>
<name>A0A9N8ZL96_9GLOM</name>
<feature type="transmembrane region" description="Helical" evidence="14">
    <location>
        <begin position="215"/>
        <end position="248"/>
    </location>
</feature>
<dbReference type="EC" id="2.4.1.109" evidence="4 14"/>
<dbReference type="CDD" id="cd23285">
    <property type="entry name" value="beta-trefoil_MIR_PMT4-like"/>
    <property type="match status" value="1"/>
</dbReference>
<evidence type="ECO:0000256" key="14">
    <source>
        <dbReference type="RuleBase" id="RU367007"/>
    </source>
</evidence>
<dbReference type="InterPro" id="IPR032421">
    <property type="entry name" value="PMT_4TMC"/>
</dbReference>
<evidence type="ECO:0000256" key="7">
    <source>
        <dbReference type="ARBA" id="ARBA00022692"/>
    </source>
</evidence>
<comment type="catalytic activity">
    <reaction evidence="12 14">
        <text>a di-trans,poly-cis-dolichyl beta-D-mannosyl phosphate + L-threonyl-[protein] = 3-O-(alpha-D-mannosyl)-L-threonyl-[protein] + a di-trans,poly-cis-dolichyl phosphate + H(+)</text>
        <dbReference type="Rhea" id="RHEA:53396"/>
        <dbReference type="Rhea" id="RHEA-COMP:11060"/>
        <dbReference type="Rhea" id="RHEA-COMP:13547"/>
        <dbReference type="Rhea" id="RHEA-COMP:19498"/>
        <dbReference type="Rhea" id="RHEA-COMP:19501"/>
        <dbReference type="ChEBI" id="CHEBI:15378"/>
        <dbReference type="ChEBI" id="CHEBI:30013"/>
        <dbReference type="ChEBI" id="CHEBI:57683"/>
        <dbReference type="ChEBI" id="CHEBI:58211"/>
        <dbReference type="ChEBI" id="CHEBI:137323"/>
        <dbReference type="EC" id="2.4.1.109"/>
    </reaction>
</comment>
<organism evidence="17 18">
    <name type="scientific">Paraglomus occultum</name>
    <dbReference type="NCBI Taxonomy" id="144539"/>
    <lineage>
        <taxon>Eukaryota</taxon>
        <taxon>Fungi</taxon>
        <taxon>Fungi incertae sedis</taxon>
        <taxon>Mucoromycota</taxon>
        <taxon>Glomeromycotina</taxon>
        <taxon>Glomeromycetes</taxon>
        <taxon>Paraglomerales</taxon>
        <taxon>Paraglomeraceae</taxon>
        <taxon>Paraglomus</taxon>
    </lineage>
</organism>
<comment type="function">
    <text evidence="14">Transfers mannose from Dol-P-mannose to Ser or Thr residues on proteins.</text>
</comment>
<keyword evidence="7 14" id="KW-0812">Transmembrane</keyword>
<feature type="transmembrane region" description="Helical" evidence="14">
    <location>
        <begin position="269"/>
        <end position="290"/>
    </location>
</feature>
<dbReference type="PANTHER" id="PTHR10050:SF51">
    <property type="entry name" value="PROTEIN O-MANNOSYL-TRANSFERASE 1"/>
    <property type="match status" value="1"/>
</dbReference>
<dbReference type="InterPro" id="IPR003342">
    <property type="entry name" value="ArnT-like_N"/>
</dbReference>
<dbReference type="Proteomes" id="UP000789572">
    <property type="component" value="Unassembled WGS sequence"/>
</dbReference>
<dbReference type="OrthoDB" id="292747at2759"/>
<feature type="transmembrane region" description="Helical" evidence="14">
    <location>
        <begin position="182"/>
        <end position="200"/>
    </location>
</feature>
<keyword evidence="9 14" id="KW-0256">Endoplasmic reticulum</keyword>
<feature type="transmembrane region" description="Helical" evidence="14">
    <location>
        <begin position="704"/>
        <end position="725"/>
    </location>
</feature>
<evidence type="ECO:0000259" key="16">
    <source>
        <dbReference type="PROSITE" id="PS50919"/>
    </source>
</evidence>
<comment type="catalytic activity">
    <reaction evidence="13 14">
        <text>a di-trans,poly-cis-dolichyl beta-D-mannosyl phosphate + L-seryl-[protein] = 3-O-(alpha-D-mannosyl)-L-seryl-[protein] + a di-trans,poly-cis-dolichyl phosphate + H(+)</text>
        <dbReference type="Rhea" id="RHEA:17377"/>
        <dbReference type="Rhea" id="RHEA-COMP:9863"/>
        <dbReference type="Rhea" id="RHEA-COMP:13546"/>
        <dbReference type="Rhea" id="RHEA-COMP:19498"/>
        <dbReference type="Rhea" id="RHEA-COMP:19501"/>
        <dbReference type="ChEBI" id="CHEBI:15378"/>
        <dbReference type="ChEBI" id="CHEBI:29999"/>
        <dbReference type="ChEBI" id="CHEBI:57683"/>
        <dbReference type="ChEBI" id="CHEBI:58211"/>
        <dbReference type="ChEBI" id="CHEBI:137321"/>
        <dbReference type="EC" id="2.4.1.109"/>
    </reaction>
</comment>
<keyword evidence="10 14" id="KW-1133">Transmembrane helix</keyword>
<sequence length="755" mass="86588">MAEIRQRAGKKFDAKTEEELFPQTNSEDKTKDESPSQPEEDDFSNLMLIVVTGLGLITRFWHISNPSEVVFDEVHFGKFASFYLKRTYFFDVHPPLAKLMLAAMGWFLGYDGHFEFDNIGDDYIKNNVPYVGLRLLPATLGGLLVPLTYLILIESGYPVITACFAAGLVLFDNALITQTRLILLDAMLVFFMTCTLYSYIKFYKFRLSPFSTDWWLWLTITGVLLGLTMSVKMVGLLTVATIGFAVLSDLWELLDIRRGLSMQQFRSHFFARAVCLIVIPIAIYLFWFYVHFAILNGSGPGDAFMSPEFQLTLKGNSLSYESHEIRFGDTISLKHKDTSVFLHSHPQKYPLRYDDGRISSQGQQVTGYPHRDSNNHWIVKPATPFLDSADRPLNDTIKHGDHIRLEHVNTHSHLLTHDVASPLMPTNQEFTTISVEDDSRYNETVFQVLIEKGESNTVWKSKASYTRLLHYSTKVALWTHKEALPQWAFKQQEVNGNKNNVEKSNLWYVDEIVGKNVTEVEKPKKPPKEMPFIYKFFELQRLMIAHNSGLTKSHPYASSPINWPFLVRGISFWTKNDSRSQIYLLGNPLTWWLSIGSISVFVGIFGAEVISRRRGMTPLHPPVRNRFYNSAGFFVMAWLLHYGPFFLMGRALFLHHYLPALLCSYLVAAVMFNFMFVNSLNYPVSYPPLTKKPVRQVLHADVPWTSYLVVGLLLGGIAVIFWFFAPITYGTPGLSIEEVKRMMWLDTWDLHFAVK</sequence>
<keyword evidence="8" id="KW-0677">Repeat</keyword>
<dbReference type="EMBL" id="CAJVPJ010000236">
    <property type="protein sequence ID" value="CAG8499641.1"/>
    <property type="molecule type" value="Genomic_DNA"/>
</dbReference>
<keyword evidence="6 14" id="KW-0808">Transferase</keyword>
<dbReference type="Pfam" id="PF02815">
    <property type="entry name" value="MIR"/>
    <property type="match status" value="1"/>
</dbReference>
<protein>
    <recommendedName>
        <fullName evidence="4 14">Dolichyl-phosphate-mannose--protein mannosyltransferase</fullName>
        <ecNumber evidence="4 14">2.4.1.109</ecNumber>
    </recommendedName>
</protein>
<evidence type="ECO:0000256" key="9">
    <source>
        <dbReference type="ARBA" id="ARBA00022824"/>
    </source>
</evidence>
<dbReference type="GO" id="GO:0004169">
    <property type="term" value="F:dolichyl-phosphate-mannose-protein mannosyltransferase activity"/>
    <property type="evidence" value="ECO:0007669"/>
    <property type="project" value="UniProtKB-UniRule"/>
</dbReference>
<evidence type="ECO:0000256" key="8">
    <source>
        <dbReference type="ARBA" id="ARBA00022737"/>
    </source>
</evidence>
<proteinExistence type="inferred from homology"/>
<dbReference type="SMART" id="SM00472">
    <property type="entry name" value="MIR"/>
    <property type="match status" value="3"/>
</dbReference>
<accession>A0A9N8ZL96</accession>
<evidence type="ECO:0000256" key="11">
    <source>
        <dbReference type="ARBA" id="ARBA00023136"/>
    </source>
</evidence>
<dbReference type="InterPro" id="IPR027005">
    <property type="entry name" value="PMT-like"/>
</dbReference>
<evidence type="ECO:0000256" key="10">
    <source>
        <dbReference type="ARBA" id="ARBA00022989"/>
    </source>
</evidence>
<evidence type="ECO:0000313" key="18">
    <source>
        <dbReference type="Proteomes" id="UP000789572"/>
    </source>
</evidence>
<dbReference type="Pfam" id="PF02366">
    <property type="entry name" value="PMT"/>
    <property type="match status" value="1"/>
</dbReference>
<evidence type="ECO:0000256" key="2">
    <source>
        <dbReference type="ARBA" id="ARBA00004922"/>
    </source>
</evidence>
<feature type="transmembrane region" description="Helical" evidence="14">
    <location>
        <begin position="665"/>
        <end position="684"/>
    </location>
</feature>
<dbReference type="InterPro" id="IPR016093">
    <property type="entry name" value="MIR_motif"/>
</dbReference>
<evidence type="ECO:0000256" key="1">
    <source>
        <dbReference type="ARBA" id="ARBA00004477"/>
    </source>
</evidence>
<comment type="subcellular location">
    <subcellularLocation>
        <location evidence="1 14">Endoplasmic reticulum membrane</location>
        <topology evidence="1 14">Multi-pass membrane protein</topology>
    </subcellularLocation>
</comment>
<feature type="transmembrane region" description="Helical" evidence="14">
    <location>
        <begin position="631"/>
        <end position="653"/>
    </location>
</feature>
<evidence type="ECO:0000256" key="13">
    <source>
        <dbReference type="ARBA" id="ARBA00045102"/>
    </source>
</evidence>
<dbReference type="GO" id="GO:0005789">
    <property type="term" value="C:endoplasmic reticulum membrane"/>
    <property type="evidence" value="ECO:0007669"/>
    <property type="project" value="UniProtKB-SubCell"/>
</dbReference>
<evidence type="ECO:0000256" key="5">
    <source>
        <dbReference type="ARBA" id="ARBA00022676"/>
    </source>
</evidence>
<dbReference type="InterPro" id="IPR036300">
    <property type="entry name" value="MIR_dom_sf"/>
</dbReference>
<dbReference type="Gene3D" id="2.80.10.50">
    <property type="match status" value="1"/>
</dbReference>
<feature type="domain" description="MIR" evidence="16">
    <location>
        <begin position="455"/>
        <end position="512"/>
    </location>
</feature>
<evidence type="ECO:0000256" key="3">
    <source>
        <dbReference type="ARBA" id="ARBA00007222"/>
    </source>
</evidence>